<gene>
    <name evidence="1" type="ORF">RS83_01559</name>
</gene>
<accession>A0A0F0L8L7</accession>
<evidence type="ECO:0000313" key="1">
    <source>
        <dbReference type="EMBL" id="KJL29542.1"/>
    </source>
</evidence>
<dbReference type="PATRIC" id="fig|82380.11.peg.1599"/>
<organism evidence="1 2">
    <name type="scientific">Microbacterium oxydans</name>
    <dbReference type="NCBI Taxonomy" id="82380"/>
    <lineage>
        <taxon>Bacteria</taxon>
        <taxon>Bacillati</taxon>
        <taxon>Actinomycetota</taxon>
        <taxon>Actinomycetes</taxon>
        <taxon>Micrococcales</taxon>
        <taxon>Microbacteriaceae</taxon>
        <taxon>Microbacterium</taxon>
    </lineage>
</organism>
<dbReference type="EMBL" id="JYIW01000023">
    <property type="protein sequence ID" value="KJL29542.1"/>
    <property type="molecule type" value="Genomic_DNA"/>
</dbReference>
<proteinExistence type="predicted"/>
<comment type="caution">
    <text evidence="1">The sequence shown here is derived from an EMBL/GenBank/DDBJ whole genome shotgun (WGS) entry which is preliminary data.</text>
</comment>
<dbReference type="AlphaFoldDB" id="A0A0F0L8L7"/>
<sequence>MWVMEEARPGDGYSMNDDELREVKAHALRDAAEGFRRTAASGVEPELNRLLADLLEARATRIEAGDDDHSGIDALE</sequence>
<evidence type="ECO:0000313" key="2">
    <source>
        <dbReference type="Proteomes" id="UP000033640"/>
    </source>
</evidence>
<reference evidence="1 2" key="1">
    <citation type="submission" date="2015-02" db="EMBL/GenBank/DDBJ databases">
        <title>Draft genome sequences of ten Microbacterium spp. with emphasis on heavy metal contaminated environments.</title>
        <authorList>
            <person name="Corretto E."/>
        </authorList>
    </citation>
    <scope>NUCLEOTIDE SEQUENCE [LARGE SCALE GENOMIC DNA]</scope>
    <source>
        <strain evidence="1 2">BEL4b</strain>
    </source>
</reference>
<protein>
    <submittedName>
        <fullName evidence="1">Uncharacterized protein</fullName>
    </submittedName>
</protein>
<name>A0A0F0L8L7_9MICO</name>
<dbReference type="Proteomes" id="UP000033640">
    <property type="component" value="Unassembled WGS sequence"/>
</dbReference>